<accession>A0A811ZLP5</accession>
<evidence type="ECO:0000256" key="8">
    <source>
        <dbReference type="ARBA" id="ARBA00023098"/>
    </source>
</evidence>
<dbReference type="SUPFAM" id="SSF52343">
    <property type="entry name" value="Ferredoxin reductase-like, C-terminal NADP-linked domain"/>
    <property type="match status" value="1"/>
</dbReference>
<dbReference type="InterPro" id="IPR017938">
    <property type="entry name" value="Riboflavin_synthase-like_b-brl"/>
</dbReference>
<dbReference type="Gene3D" id="2.40.30.10">
    <property type="entry name" value="Translation factors"/>
    <property type="match status" value="1"/>
</dbReference>
<dbReference type="Pfam" id="PF00970">
    <property type="entry name" value="FAD_binding_6"/>
    <property type="match status" value="1"/>
</dbReference>
<protein>
    <recommendedName>
        <fullName evidence="3">cytochrome-b5 reductase</fullName>
        <ecNumber evidence="3">1.6.2.2</ecNumber>
    </recommendedName>
</protein>
<comment type="cofactor">
    <cofactor evidence="1 11">
        <name>FAD</name>
        <dbReference type="ChEBI" id="CHEBI:57692"/>
    </cofactor>
</comment>
<dbReference type="GO" id="GO:0006629">
    <property type="term" value="P:lipid metabolic process"/>
    <property type="evidence" value="ECO:0007669"/>
    <property type="project" value="UniProtKB-KW"/>
</dbReference>
<evidence type="ECO:0000259" key="13">
    <source>
        <dbReference type="Pfam" id="PF00970"/>
    </source>
</evidence>
<feature type="domain" description="Flavoprotein pyridine nucleotide cytochrome reductase-like FAD-binding" evidence="13">
    <location>
        <begin position="35"/>
        <end position="120"/>
    </location>
</feature>
<evidence type="ECO:0000256" key="11">
    <source>
        <dbReference type="PIRSR" id="PIRSR601834-1"/>
    </source>
</evidence>
<dbReference type="InterPro" id="IPR008333">
    <property type="entry name" value="Cbr1-like_FAD-bd_dom"/>
</dbReference>
<dbReference type="Gene3D" id="3.40.50.80">
    <property type="entry name" value="Nucleotide-binding domain of ferredoxin-NADP reductase (FNR) module"/>
    <property type="match status" value="1"/>
</dbReference>
<dbReference type="EC" id="1.6.2.2" evidence="3"/>
<dbReference type="PRINTS" id="PR00406">
    <property type="entry name" value="CYTB5RDTASE"/>
</dbReference>
<keyword evidence="7" id="KW-0560">Oxidoreductase</keyword>
<dbReference type="Pfam" id="PF00175">
    <property type="entry name" value="NAD_binding_1"/>
    <property type="match status" value="1"/>
</dbReference>
<keyword evidence="9" id="KW-0496">Mitochondrion</keyword>
<dbReference type="AlphaFoldDB" id="A0A811ZLP5"/>
<comment type="similarity">
    <text evidence="2">Belongs to the flavoprotein pyridine nucleotide cytochrome reductase family.</text>
</comment>
<organism evidence="14 15">
    <name type="scientific">Nyctereutes procyonoides</name>
    <name type="common">Raccoon dog</name>
    <name type="synonym">Canis procyonoides</name>
    <dbReference type="NCBI Taxonomy" id="34880"/>
    <lineage>
        <taxon>Eukaryota</taxon>
        <taxon>Metazoa</taxon>
        <taxon>Chordata</taxon>
        <taxon>Craniata</taxon>
        <taxon>Vertebrata</taxon>
        <taxon>Euteleostomi</taxon>
        <taxon>Mammalia</taxon>
        <taxon>Eutheria</taxon>
        <taxon>Laurasiatheria</taxon>
        <taxon>Carnivora</taxon>
        <taxon>Caniformia</taxon>
        <taxon>Canidae</taxon>
        <taxon>Nyctereutes</taxon>
    </lineage>
</organism>
<dbReference type="GO" id="GO:0090524">
    <property type="term" value="F:cytochrome-b5 reductase activity, acting on NADH"/>
    <property type="evidence" value="ECO:0007669"/>
    <property type="project" value="UniProtKB-EC"/>
</dbReference>
<feature type="binding site" evidence="11">
    <location>
        <position position="96"/>
    </location>
    <ligand>
        <name>FAD</name>
        <dbReference type="ChEBI" id="CHEBI:57692"/>
    </ligand>
</feature>
<dbReference type="InterPro" id="IPR039261">
    <property type="entry name" value="FNR_nucleotide-bd"/>
</dbReference>
<sequence>MWSSLQSGSSTAFPAIQYWAPAITLRNLDIKYPLWLINKKNTGHSTQWFCFMLLWPHHILGLPIGQHIYLLIQIHQNRAAQVAQQFSAAFGPGYDPGNPGSSPTHDKGLVDLVIKHFFKGIHPKFPTRRKDTSLSEFQGSNWLLVYPGKGKFAICPDKKSNPVIKMVKSIGVTMGGMGISQMLQVIHNIMKDLDNHTICQMLFANWTEKDILLQPKLKELRNEHSTLEPLLLLSISQSACLSNLDPMGHSKECCVTFYWPGPGIMQSPDITIPCLYPVPLHNHSSILWSKFSLAYSCPGWLSS</sequence>
<comment type="caution">
    <text evidence="14">The sequence shown here is derived from an EMBL/GenBank/DDBJ whole genome shotgun (WGS) entry which is preliminary data.</text>
</comment>
<feature type="binding site" evidence="11">
    <location>
        <position position="113"/>
    </location>
    <ligand>
        <name>FAD</name>
        <dbReference type="ChEBI" id="CHEBI:57692"/>
    </ligand>
</feature>
<proteinExistence type="inferred from homology"/>
<dbReference type="PANTHER" id="PTHR19370:SF121">
    <property type="entry name" value="NADH-CYTOCHROME B5 REDUCTASE 3"/>
    <property type="match status" value="1"/>
</dbReference>
<evidence type="ECO:0000256" key="3">
    <source>
        <dbReference type="ARBA" id="ARBA00012011"/>
    </source>
</evidence>
<feature type="binding site" evidence="11">
    <location>
        <position position="118"/>
    </location>
    <ligand>
        <name>FAD</name>
        <dbReference type="ChEBI" id="CHEBI:57692"/>
    </ligand>
</feature>
<reference evidence="14" key="1">
    <citation type="submission" date="2020-12" db="EMBL/GenBank/DDBJ databases">
        <authorList>
            <consortium name="Molecular Ecology Group"/>
        </authorList>
    </citation>
    <scope>NUCLEOTIDE SEQUENCE</scope>
    <source>
        <strain evidence="14">TBG_1078</strain>
    </source>
</reference>
<keyword evidence="8" id="KW-0443">Lipid metabolism</keyword>
<dbReference type="GO" id="GO:0071949">
    <property type="term" value="F:FAD binding"/>
    <property type="evidence" value="ECO:0007669"/>
    <property type="project" value="TreeGrafter"/>
</dbReference>
<dbReference type="InterPro" id="IPR001433">
    <property type="entry name" value="OxRdtase_FAD/NAD-bd"/>
</dbReference>
<dbReference type="GO" id="GO:0005739">
    <property type="term" value="C:mitochondrion"/>
    <property type="evidence" value="ECO:0007669"/>
    <property type="project" value="TreeGrafter"/>
</dbReference>
<gene>
    <name evidence="14" type="ORF">NYPRO_LOCUS22337</name>
</gene>
<feature type="domain" description="Oxidoreductase FAD/NAD(P)-binding" evidence="12">
    <location>
        <begin position="175"/>
        <end position="226"/>
    </location>
</feature>
<evidence type="ECO:0000313" key="15">
    <source>
        <dbReference type="Proteomes" id="UP000645828"/>
    </source>
</evidence>
<keyword evidence="4" id="KW-0444">Lipid biosynthesis</keyword>
<evidence type="ECO:0000256" key="1">
    <source>
        <dbReference type="ARBA" id="ARBA00001974"/>
    </source>
</evidence>
<keyword evidence="10" id="KW-0472">Membrane</keyword>
<keyword evidence="6 11" id="KW-0274">FAD</keyword>
<evidence type="ECO:0000313" key="14">
    <source>
        <dbReference type="EMBL" id="CAD7689543.1"/>
    </source>
</evidence>
<evidence type="ECO:0000259" key="12">
    <source>
        <dbReference type="Pfam" id="PF00175"/>
    </source>
</evidence>
<dbReference type="Proteomes" id="UP000645828">
    <property type="component" value="Unassembled WGS sequence"/>
</dbReference>
<evidence type="ECO:0000256" key="6">
    <source>
        <dbReference type="ARBA" id="ARBA00022827"/>
    </source>
</evidence>
<dbReference type="SUPFAM" id="SSF63380">
    <property type="entry name" value="Riboflavin synthase domain-like"/>
    <property type="match status" value="1"/>
</dbReference>
<evidence type="ECO:0000256" key="2">
    <source>
        <dbReference type="ARBA" id="ARBA00006105"/>
    </source>
</evidence>
<evidence type="ECO:0000256" key="7">
    <source>
        <dbReference type="ARBA" id="ARBA00023002"/>
    </source>
</evidence>
<keyword evidence="15" id="KW-1185">Reference proteome</keyword>
<name>A0A811ZLP5_NYCPR</name>
<dbReference type="InterPro" id="IPR001834">
    <property type="entry name" value="CBR-like"/>
</dbReference>
<evidence type="ECO:0000256" key="4">
    <source>
        <dbReference type="ARBA" id="ARBA00022516"/>
    </source>
</evidence>
<feature type="binding site" evidence="11">
    <location>
        <position position="115"/>
    </location>
    <ligand>
        <name>FAD</name>
        <dbReference type="ChEBI" id="CHEBI:57692"/>
    </ligand>
</feature>
<evidence type="ECO:0000256" key="9">
    <source>
        <dbReference type="ARBA" id="ARBA00023128"/>
    </source>
</evidence>
<dbReference type="EMBL" id="CAJHUB010000769">
    <property type="protein sequence ID" value="CAD7689543.1"/>
    <property type="molecule type" value="Genomic_DNA"/>
</dbReference>
<evidence type="ECO:0000256" key="10">
    <source>
        <dbReference type="ARBA" id="ARBA00023136"/>
    </source>
</evidence>
<dbReference type="PANTHER" id="PTHR19370">
    <property type="entry name" value="NADH-CYTOCHROME B5 REDUCTASE"/>
    <property type="match status" value="1"/>
</dbReference>
<evidence type="ECO:0000256" key="5">
    <source>
        <dbReference type="ARBA" id="ARBA00022630"/>
    </source>
</evidence>
<keyword evidence="5 11" id="KW-0285">Flavoprotein</keyword>